<evidence type="ECO:0000313" key="10">
    <source>
        <dbReference type="Proteomes" id="UP000587396"/>
    </source>
</evidence>
<keyword evidence="3" id="KW-0540">Nuclease</keyword>
<accession>A0A842JAT2</accession>
<comment type="similarity">
    <text evidence="1">Belongs to the HicA mRNA interferase family.</text>
</comment>
<evidence type="ECO:0000256" key="7">
    <source>
        <dbReference type="ARBA" id="ARBA00023016"/>
    </source>
</evidence>
<evidence type="ECO:0000256" key="4">
    <source>
        <dbReference type="ARBA" id="ARBA00022759"/>
    </source>
</evidence>
<dbReference type="EMBL" id="JACMSE010000003">
    <property type="protein sequence ID" value="MBC2888837.1"/>
    <property type="molecule type" value="Genomic_DNA"/>
</dbReference>
<dbReference type="GO" id="GO:0016787">
    <property type="term" value="F:hydrolase activity"/>
    <property type="evidence" value="ECO:0007669"/>
    <property type="project" value="UniProtKB-KW"/>
</dbReference>
<dbReference type="Proteomes" id="UP000587396">
    <property type="component" value="Unassembled WGS sequence"/>
</dbReference>
<sequence>MTARREPVKELEANGFWSNGGTKHEHFTNGKTTVMVKRHRDIPDETAKRILRQAGLR</sequence>
<organism evidence="9 10">
    <name type="scientific">Gordonibacter massiliensis</name>
    <name type="common">ex Traore et al. 2017</name>
    <dbReference type="NCBI Taxonomy" id="1841863"/>
    <lineage>
        <taxon>Bacteria</taxon>
        <taxon>Bacillati</taxon>
        <taxon>Actinomycetota</taxon>
        <taxon>Coriobacteriia</taxon>
        <taxon>Eggerthellales</taxon>
        <taxon>Eggerthellaceae</taxon>
        <taxon>Gordonibacter</taxon>
    </lineage>
</organism>
<dbReference type="Pfam" id="PF07927">
    <property type="entry name" value="HicA_toxin"/>
    <property type="match status" value="1"/>
</dbReference>
<keyword evidence="4" id="KW-0255">Endonuclease</keyword>
<keyword evidence="6" id="KW-0694">RNA-binding</keyword>
<dbReference type="RefSeq" id="WP_185904766.1">
    <property type="nucleotide sequence ID" value="NZ_JAASIO010000005.1"/>
</dbReference>
<comment type="caution">
    <text evidence="9">The sequence shown here is derived from an EMBL/GenBank/DDBJ whole genome shotgun (WGS) entry which is preliminary data.</text>
</comment>
<feature type="compositionally biased region" description="Basic and acidic residues" evidence="8">
    <location>
        <begin position="1"/>
        <end position="12"/>
    </location>
</feature>
<evidence type="ECO:0000256" key="2">
    <source>
        <dbReference type="ARBA" id="ARBA00022649"/>
    </source>
</evidence>
<proteinExistence type="inferred from homology"/>
<evidence type="ECO:0000256" key="1">
    <source>
        <dbReference type="ARBA" id="ARBA00006620"/>
    </source>
</evidence>
<dbReference type="InterPro" id="IPR012933">
    <property type="entry name" value="HicA_mRNA_interferase"/>
</dbReference>
<name>A0A842JAT2_9ACTN</name>
<evidence type="ECO:0000256" key="6">
    <source>
        <dbReference type="ARBA" id="ARBA00022884"/>
    </source>
</evidence>
<keyword evidence="7" id="KW-0346">Stress response</keyword>
<dbReference type="SUPFAM" id="SSF54786">
    <property type="entry name" value="YcfA/nrd intein domain"/>
    <property type="match status" value="1"/>
</dbReference>
<dbReference type="GO" id="GO:0003729">
    <property type="term" value="F:mRNA binding"/>
    <property type="evidence" value="ECO:0007669"/>
    <property type="project" value="InterPro"/>
</dbReference>
<dbReference type="AlphaFoldDB" id="A0A842JAT2"/>
<dbReference type="Gene3D" id="3.30.920.30">
    <property type="entry name" value="Hypothetical protein"/>
    <property type="match status" value="1"/>
</dbReference>
<evidence type="ECO:0000256" key="3">
    <source>
        <dbReference type="ARBA" id="ARBA00022722"/>
    </source>
</evidence>
<reference evidence="9 10" key="1">
    <citation type="submission" date="2020-08" db="EMBL/GenBank/DDBJ databases">
        <authorList>
            <person name="Liu C."/>
            <person name="Sun Q."/>
        </authorList>
    </citation>
    <scope>NUCLEOTIDE SEQUENCE [LARGE SCALE GENOMIC DNA]</scope>
    <source>
        <strain evidence="9 10">N22</strain>
    </source>
</reference>
<gene>
    <name evidence="9" type="ORF">H7313_05665</name>
</gene>
<evidence type="ECO:0000313" key="9">
    <source>
        <dbReference type="EMBL" id="MBC2888837.1"/>
    </source>
</evidence>
<feature type="region of interest" description="Disordered" evidence="8">
    <location>
        <begin position="1"/>
        <end position="27"/>
    </location>
</feature>
<evidence type="ECO:0000256" key="5">
    <source>
        <dbReference type="ARBA" id="ARBA00022801"/>
    </source>
</evidence>
<keyword evidence="5" id="KW-0378">Hydrolase</keyword>
<dbReference type="GO" id="GO:0004519">
    <property type="term" value="F:endonuclease activity"/>
    <property type="evidence" value="ECO:0007669"/>
    <property type="project" value="UniProtKB-KW"/>
</dbReference>
<keyword evidence="2" id="KW-1277">Toxin-antitoxin system</keyword>
<keyword evidence="10" id="KW-1185">Reference proteome</keyword>
<protein>
    <submittedName>
        <fullName evidence="9">Type II toxin-antitoxin system HicA family toxin</fullName>
    </submittedName>
</protein>
<dbReference type="InterPro" id="IPR038570">
    <property type="entry name" value="HicA_sf"/>
</dbReference>
<evidence type="ECO:0000256" key="8">
    <source>
        <dbReference type="SAM" id="MobiDB-lite"/>
    </source>
</evidence>